<gene>
    <name evidence="1" type="ORF">SAMN05443432_104171</name>
</gene>
<protein>
    <recommendedName>
        <fullName evidence="3">DUF1127 domain-containing protein</fullName>
    </recommendedName>
</protein>
<evidence type="ECO:0008006" key="3">
    <source>
        <dbReference type="Google" id="ProtNLM"/>
    </source>
</evidence>
<sequence length="75" mass="8498">MAVFTTNISDAPARLRDWLKTVGTALALGFEAHAHRASRRNQIEALEAMSDAELARIGLRRDDIVRHVYGDLFYR</sequence>
<evidence type="ECO:0000313" key="1">
    <source>
        <dbReference type="EMBL" id="SHM02635.1"/>
    </source>
</evidence>
<keyword evidence="2" id="KW-1185">Reference proteome</keyword>
<dbReference type="EMBL" id="FRCB01000004">
    <property type="protein sequence ID" value="SHM02635.1"/>
    <property type="molecule type" value="Genomic_DNA"/>
</dbReference>
<organism evidence="1 2">
    <name type="scientific">Roseovarius litoreus</name>
    <dbReference type="NCBI Taxonomy" id="1155722"/>
    <lineage>
        <taxon>Bacteria</taxon>
        <taxon>Pseudomonadati</taxon>
        <taxon>Pseudomonadota</taxon>
        <taxon>Alphaproteobacteria</taxon>
        <taxon>Rhodobacterales</taxon>
        <taxon>Roseobacteraceae</taxon>
        <taxon>Roseovarius</taxon>
    </lineage>
</organism>
<dbReference type="Proteomes" id="UP000322545">
    <property type="component" value="Unassembled WGS sequence"/>
</dbReference>
<name>A0A1M7FF94_9RHOB</name>
<accession>A0A1M7FF94</accession>
<proteinExistence type="predicted"/>
<dbReference type="AlphaFoldDB" id="A0A1M7FF94"/>
<reference evidence="1 2" key="1">
    <citation type="submission" date="2016-11" db="EMBL/GenBank/DDBJ databases">
        <authorList>
            <person name="Varghese N."/>
            <person name="Submissions S."/>
        </authorList>
    </citation>
    <scope>NUCLEOTIDE SEQUENCE [LARGE SCALE GENOMIC DNA]</scope>
    <source>
        <strain evidence="1 2">DSM 28249</strain>
    </source>
</reference>
<evidence type="ECO:0000313" key="2">
    <source>
        <dbReference type="Proteomes" id="UP000322545"/>
    </source>
</evidence>
<dbReference type="RefSeq" id="WP_149779362.1">
    <property type="nucleotide sequence ID" value="NZ_FRCB01000004.1"/>
</dbReference>